<keyword evidence="7" id="KW-0472">Membrane</keyword>
<dbReference type="Pfam" id="PF07714">
    <property type="entry name" value="PK_Tyr_Ser-Thr"/>
    <property type="match status" value="1"/>
</dbReference>
<evidence type="ECO:0000313" key="10">
    <source>
        <dbReference type="EMBL" id="KAF0732374.1"/>
    </source>
</evidence>
<keyword evidence="4 5" id="KW-0067">ATP-binding</keyword>
<dbReference type="InterPro" id="IPR051681">
    <property type="entry name" value="Ser/Thr_Kinases-Pseudokinases"/>
</dbReference>
<dbReference type="PRINTS" id="PR00109">
    <property type="entry name" value="TYRKINASE"/>
</dbReference>
<evidence type="ECO:0000256" key="6">
    <source>
        <dbReference type="SAM" id="MobiDB-lite"/>
    </source>
</evidence>
<evidence type="ECO:0000256" key="2">
    <source>
        <dbReference type="ARBA" id="ARBA00022741"/>
    </source>
</evidence>
<name>A0A6G0W355_9STRA</name>
<dbReference type="Gene3D" id="1.10.510.10">
    <property type="entry name" value="Transferase(Phosphotransferase) domain 1"/>
    <property type="match status" value="1"/>
</dbReference>
<feature type="binding site" evidence="5">
    <location>
        <position position="644"/>
    </location>
    <ligand>
        <name>ATP</name>
        <dbReference type="ChEBI" id="CHEBI:30616"/>
    </ligand>
</feature>
<dbReference type="EMBL" id="VJMJ01000419">
    <property type="protein sequence ID" value="KAF0721416.1"/>
    <property type="molecule type" value="Genomic_DNA"/>
</dbReference>
<feature type="domain" description="Protein kinase" evidence="8">
    <location>
        <begin position="617"/>
        <end position="874"/>
    </location>
</feature>
<feature type="region of interest" description="Disordered" evidence="6">
    <location>
        <begin position="221"/>
        <end position="259"/>
    </location>
</feature>
<feature type="transmembrane region" description="Helical" evidence="7">
    <location>
        <begin position="114"/>
        <end position="136"/>
    </location>
</feature>
<dbReference type="PANTHER" id="PTHR44329:SF298">
    <property type="entry name" value="MIXED LINEAGE KINASE DOMAIN-LIKE PROTEIN"/>
    <property type="match status" value="1"/>
</dbReference>
<evidence type="ECO:0000256" key="4">
    <source>
        <dbReference type="ARBA" id="ARBA00022840"/>
    </source>
</evidence>
<sequence length="874" mass="96589">MRLCLGETRSLARTLVFFVFYYLFVLAVYASSVFLLALVVPWLLWLTFRRDGADNLSILSFQERCELGFRRFAQQILAPFWRNELALLALFDPATESLPQLPPTLTSRQIQYSALFIFCWKVNLASIIMSLPLWIWGLGLRSLLVGSFDTMQLLAYWTLLVLGGLLAAVVVGTVVVQLSAFFYESIVVPGRTTQNALVYSVRLPHRRCESATDIAVNVAQDDHVRPPTPPLETTMQPSPPPSPPTPLASPISQTPPANSGERLLHVTELQKELASVEASIAEYENMVANAPNLKLRRKLAKECKSFGDRRQKILDEIAAASKETQAGDAPAPPVYIPLATSRNIEMSAKTTSLDNDVLPSQTPSESFTHLTSYFTTNAAGSLSYGSPVFRGTDWNDGPSPISYEPLAQYDRFSPVSSPLHAASAGTSSFTTTAPIFRSLAASSTPFNKYDDDEDAVHMVAYAPQCVQPTTVFGFSVWAFLAHQRDAMHEEAIADAPDASQMSRDVLFPLRRGARAHITLEVPSGFTILNGATKAMTWAGVQTNVTFQVACDDNAQQEAQVLFKASIVLGTRVMFLRAYLFVTSQRRAVAMESNEMAPVMSELEMLEETFEEIPYRSLQLKELVGRGYFGDAYRADYNGRDVVVKTIRASEYGDSSDQIVQEFRHEAAVLNMFGHHPNIVPFVGASTDLSKPLSLVTEYLPCGTIEDQVDLTTAQKMQILIDAAAGLLNIHDGGFVHRDIAARNCLVDANRRAKICDFGLCRRVNQAYGGSFIQDGVGPIKYMAPESLQPPHAFSYKSDAYSYGVLMWETFTQTKPFADVPSYLAAARVLEGGRLDVSLPVIPPSCRELMEDCFQEDPTKRPSMHSILVRLLEAK</sequence>
<reference evidence="9 11" key="1">
    <citation type="submission" date="2019-07" db="EMBL/GenBank/DDBJ databases">
        <title>Genomics analysis of Aphanomyces spp. identifies a new class of oomycete effector associated with host adaptation.</title>
        <authorList>
            <person name="Gaulin E."/>
        </authorList>
    </citation>
    <scope>NUCLEOTIDE SEQUENCE [LARGE SCALE GENOMIC DNA]</scope>
    <source>
        <strain evidence="9 11">ATCC 201684</strain>
    </source>
</reference>
<dbReference type="Gene3D" id="3.30.200.20">
    <property type="entry name" value="Phosphorylase Kinase, domain 1"/>
    <property type="match status" value="1"/>
</dbReference>
<dbReference type="FunFam" id="3.30.200.20:FF:000180">
    <property type="entry name" value="serine/threonine-protein kinase STY46-like"/>
    <property type="match status" value="1"/>
</dbReference>
<dbReference type="SUPFAM" id="SSF56112">
    <property type="entry name" value="Protein kinase-like (PK-like)"/>
    <property type="match status" value="1"/>
</dbReference>
<evidence type="ECO:0000256" key="5">
    <source>
        <dbReference type="PROSITE-ProRule" id="PRU10141"/>
    </source>
</evidence>
<dbReference type="InterPro" id="IPR008266">
    <property type="entry name" value="Tyr_kinase_AS"/>
</dbReference>
<dbReference type="InterPro" id="IPR000719">
    <property type="entry name" value="Prot_kinase_dom"/>
</dbReference>
<dbReference type="EMBL" id="VJMJ01000134">
    <property type="protein sequence ID" value="KAF0732374.1"/>
    <property type="molecule type" value="Genomic_DNA"/>
</dbReference>
<keyword evidence="3" id="KW-0418">Kinase</keyword>
<keyword evidence="7" id="KW-0812">Transmembrane</keyword>
<accession>A0A6G0W355</accession>
<keyword evidence="1" id="KW-0808">Transferase</keyword>
<comment type="caution">
    <text evidence="9">The sequence shown here is derived from an EMBL/GenBank/DDBJ whole genome shotgun (WGS) entry which is preliminary data.</text>
</comment>
<dbReference type="GO" id="GO:0004674">
    <property type="term" value="F:protein serine/threonine kinase activity"/>
    <property type="evidence" value="ECO:0007669"/>
    <property type="project" value="TreeGrafter"/>
</dbReference>
<dbReference type="PROSITE" id="PS50011">
    <property type="entry name" value="PROTEIN_KINASE_DOM"/>
    <property type="match status" value="1"/>
</dbReference>
<dbReference type="VEuPathDB" id="FungiDB:AeMF1_001805"/>
<dbReference type="InterPro" id="IPR011009">
    <property type="entry name" value="Kinase-like_dom_sf"/>
</dbReference>
<evidence type="ECO:0000256" key="1">
    <source>
        <dbReference type="ARBA" id="ARBA00022679"/>
    </source>
</evidence>
<evidence type="ECO:0000256" key="3">
    <source>
        <dbReference type="ARBA" id="ARBA00022777"/>
    </source>
</evidence>
<dbReference type="SMART" id="SM00219">
    <property type="entry name" value="TyrKc"/>
    <property type="match status" value="1"/>
</dbReference>
<gene>
    <name evidence="10" type="ORF">Ae201684_010483</name>
    <name evidence="9" type="ORF">Ae201684_019146</name>
</gene>
<dbReference type="InterPro" id="IPR001245">
    <property type="entry name" value="Ser-Thr/Tyr_kinase_cat_dom"/>
</dbReference>
<dbReference type="InterPro" id="IPR020635">
    <property type="entry name" value="Tyr_kinase_cat_dom"/>
</dbReference>
<dbReference type="AlphaFoldDB" id="A0A6G0W355"/>
<proteinExistence type="predicted"/>
<keyword evidence="7" id="KW-1133">Transmembrane helix</keyword>
<dbReference type="PANTHER" id="PTHR44329">
    <property type="entry name" value="SERINE/THREONINE-PROTEIN KINASE TNNI3K-RELATED"/>
    <property type="match status" value="1"/>
</dbReference>
<feature type="compositionally biased region" description="Pro residues" evidence="6">
    <location>
        <begin position="237"/>
        <end position="247"/>
    </location>
</feature>
<keyword evidence="2 5" id="KW-0547">Nucleotide-binding</keyword>
<evidence type="ECO:0000313" key="9">
    <source>
        <dbReference type="EMBL" id="KAF0721416.1"/>
    </source>
</evidence>
<evidence type="ECO:0000259" key="8">
    <source>
        <dbReference type="PROSITE" id="PS50011"/>
    </source>
</evidence>
<dbReference type="GO" id="GO:0005524">
    <property type="term" value="F:ATP binding"/>
    <property type="evidence" value="ECO:0007669"/>
    <property type="project" value="UniProtKB-UniRule"/>
</dbReference>
<feature type="transmembrane region" description="Helical" evidence="7">
    <location>
        <begin position="20"/>
        <end position="45"/>
    </location>
</feature>
<keyword evidence="11" id="KW-1185">Reference proteome</keyword>
<dbReference type="GO" id="GO:0004713">
    <property type="term" value="F:protein tyrosine kinase activity"/>
    <property type="evidence" value="ECO:0007669"/>
    <property type="project" value="InterPro"/>
</dbReference>
<feature type="transmembrane region" description="Helical" evidence="7">
    <location>
        <begin position="156"/>
        <end position="183"/>
    </location>
</feature>
<protein>
    <recommendedName>
        <fullName evidence="8">Protein kinase domain-containing protein</fullName>
    </recommendedName>
</protein>
<dbReference type="InterPro" id="IPR017441">
    <property type="entry name" value="Protein_kinase_ATP_BS"/>
</dbReference>
<dbReference type="PROSITE" id="PS00107">
    <property type="entry name" value="PROTEIN_KINASE_ATP"/>
    <property type="match status" value="1"/>
</dbReference>
<evidence type="ECO:0000313" key="11">
    <source>
        <dbReference type="Proteomes" id="UP000481153"/>
    </source>
</evidence>
<dbReference type="Proteomes" id="UP000481153">
    <property type="component" value="Unassembled WGS sequence"/>
</dbReference>
<dbReference type="PROSITE" id="PS00109">
    <property type="entry name" value="PROTEIN_KINASE_TYR"/>
    <property type="match status" value="1"/>
</dbReference>
<organism evidence="9 11">
    <name type="scientific">Aphanomyces euteiches</name>
    <dbReference type="NCBI Taxonomy" id="100861"/>
    <lineage>
        <taxon>Eukaryota</taxon>
        <taxon>Sar</taxon>
        <taxon>Stramenopiles</taxon>
        <taxon>Oomycota</taxon>
        <taxon>Saprolegniomycetes</taxon>
        <taxon>Saprolegniales</taxon>
        <taxon>Verrucalvaceae</taxon>
        <taxon>Aphanomyces</taxon>
    </lineage>
</organism>
<evidence type="ECO:0000256" key="7">
    <source>
        <dbReference type="SAM" id="Phobius"/>
    </source>
</evidence>